<protein>
    <recommendedName>
        <fullName evidence="1">At1g61320/AtMIF1 LRR domain-containing protein</fullName>
    </recommendedName>
</protein>
<dbReference type="InterPro" id="IPR053772">
    <property type="entry name" value="At1g61320/At1g61330-like"/>
</dbReference>
<dbReference type="SUPFAM" id="SSF52047">
    <property type="entry name" value="RNI-like"/>
    <property type="match status" value="1"/>
</dbReference>
<dbReference type="Pfam" id="PF23622">
    <property type="entry name" value="LRR_At1g61320_AtMIF1"/>
    <property type="match status" value="2"/>
</dbReference>
<dbReference type="InterPro" id="IPR055357">
    <property type="entry name" value="LRR_At1g61320_AtMIF1"/>
</dbReference>
<organism evidence="2 3">
    <name type="scientific">Ilex paraguariensis</name>
    <name type="common">yerba mate</name>
    <dbReference type="NCBI Taxonomy" id="185542"/>
    <lineage>
        <taxon>Eukaryota</taxon>
        <taxon>Viridiplantae</taxon>
        <taxon>Streptophyta</taxon>
        <taxon>Embryophyta</taxon>
        <taxon>Tracheophyta</taxon>
        <taxon>Spermatophyta</taxon>
        <taxon>Magnoliopsida</taxon>
        <taxon>eudicotyledons</taxon>
        <taxon>Gunneridae</taxon>
        <taxon>Pentapetalae</taxon>
        <taxon>asterids</taxon>
        <taxon>campanulids</taxon>
        <taxon>Aquifoliales</taxon>
        <taxon>Aquifoliaceae</taxon>
        <taxon>Ilex</taxon>
    </lineage>
</organism>
<dbReference type="InterPro" id="IPR032675">
    <property type="entry name" value="LRR_dom_sf"/>
</dbReference>
<evidence type="ECO:0000313" key="3">
    <source>
        <dbReference type="Proteomes" id="UP001642360"/>
    </source>
</evidence>
<feature type="domain" description="At1g61320/AtMIF1 LRR" evidence="1">
    <location>
        <begin position="50"/>
        <end position="201"/>
    </location>
</feature>
<name>A0ABC8TTR1_9AQUA</name>
<sequence length="439" mass="50201">MKEAARTSILSRGWENLWKYSTGVFDFDGVEAVHGLIDGISFDLNESYGLVLDKWINFAIVRRVAMLELDLSTFNGFDRALKNSIDSYTSNYTFPSRPLFSPSFASLTSLILKSVNVTEEVLSYFLCNCPLLEDLSVRGSGTLVNLKVVGPTLKLKYLEINECYELKHLEIQAPNIVSFTYHGTKISMPFKNVPRLSEMSLGKHYCAFLLLELCQLSLHHSQLQTNSIMNFEFCQLLLCLSRLETLRLDLEYLFLIQRDFSLNLPHDCLPLSNLKHLEMKVYSLHDDSILCLTSLIEASPRLHRLSIQIIFEWDTYMMSTGLLPYCPKKARKSTQCPYHNLKVVEFVGFAGHQADGELARCLLWNAVSLEKMIVDPRPRYLGRLETGIEVARKRAKELETELPLGAKLVCRVVVGVVLRYRVYMHEAGQKLFCNDIIKF</sequence>
<gene>
    <name evidence="2" type="ORF">ILEXP_LOCUS42233</name>
</gene>
<accession>A0ABC8TTR1</accession>
<reference evidence="2 3" key="1">
    <citation type="submission" date="2024-02" db="EMBL/GenBank/DDBJ databases">
        <authorList>
            <person name="Vignale AGUSTIN F."/>
            <person name="Sosa J E."/>
            <person name="Modenutti C."/>
        </authorList>
    </citation>
    <scope>NUCLEOTIDE SEQUENCE [LARGE SCALE GENOMIC DNA]</scope>
</reference>
<evidence type="ECO:0000313" key="2">
    <source>
        <dbReference type="EMBL" id="CAK9172584.1"/>
    </source>
</evidence>
<keyword evidence="3" id="KW-1185">Reference proteome</keyword>
<dbReference type="Gene3D" id="3.80.10.10">
    <property type="entry name" value="Ribonuclease Inhibitor"/>
    <property type="match status" value="1"/>
</dbReference>
<feature type="domain" description="At1g61320/AtMIF1 LRR" evidence="1">
    <location>
        <begin position="214"/>
        <end position="380"/>
    </location>
</feature>
<dbReference type="PANTHER" id="PTHR34145">
    <property type="entry name" value="OS02G0105600 PROTEIN"/>
    <property type="match status" value="1"/>
</dbReference>
<dbReference type="Proteomes" id="UP001642360">
    <property type="component" value="Unassembled WGS sequence"/>
</dbReference>
<proteinExistence type="predicted"/>
<evidence type="ECO:0000259" key="1">
    <source>
        <dbReference type="Pfam" id="PF23622"/>
    </source>
</evidence>
<dbReference type="AlphaFoldDB" id="A0ABC8TTR1"/>
<dbReference type="PANTHER" id="PTHR34145:SF68">
    <property type="entry name" value="FBD DOMAIN-CONTAINING PROTEIN"/>
    <property type="match status" value="1"/>
</dbReference>
<comment type="caution">
    <text evidence="2">The sequence shown here is derived from an EMBL/GenBank/DDBJ whole genome shotgun (WGS) entry which is preliminary data.</text>
</comment>
<dbReference type="EMBL" id="CAUOFW020006024">
    <property type="protein sequence ID" value="CAK9172584.1"/>
    <property type="molecule type" value="Genomic_DNA"/>
</dbReference>